<name>A0A4Z2DI31_SCHJA</name>
<comment type="caution">
    <text evidence="1">The sequence shown here is derived from an EMBL/GenBank/DDBJ whole genome shotgun (WGS) entry which is preliminary data.</text>
</comment>
<dbReference type="AlphaFoldDB" id="A0A4Z2DI31"/>
<organism evidence="1 2">
    <name type="scientific">Schistosoma japonicum</name>
    <name type="common">Blood fluke</name>
    <dbReference type="NCBI Taxonomy" id="6182"/>
    <lineage>
        <taxon>Eukaryota</taxon>
        <taxon>Metazoa</taxon>
        <taxon>Spiralia</taxon>
        <taxon>Lophotrochozoa</taxon>
        <taxon>Platyhelminthes</taxon>
        <taxon>Trematoda</taxon>
        <taxon>Digenea</taxon>
        <taxon>Strigeidida</taxon>
        <taxon>Schistosomatoidea</taxon>
        <taxon>Schistosomatidae</taxon>
        <taxon>Schistosoma</taxon>
    </lineage>
</organism>
<dbReference type="EMBL" id="SKCS01000127">
    <property type="protein sequence ID" value="TNN16156.1"/>
    <property type="molecule type" value="Genomic_DNA"/>
</dbReference>
<proteinExistence type="predicted"/>
<dbReference type="Proteomes" id="UP000311919">
    <property type="component" value="Unassembled WGS sequence"/>
</dbReference>
<evidence type="ECO:0000313" key="1">
    <source>
        <dbReference type="EMBL" id="TNN16156.1"/>
    </source>
</evidence>
<evidence type="ECO:0000313" key="2">
    <source>
        <dbReference type="Proteomes" id="UP000311919"/>
    </source>
</evidence>
<sequence length="127" mass="14103">MPFIPRTSNRACKELTMARIVACLNSPQGVDINSKHKNVPSPKLNSRLRPRRATCTTILNSPANKLSELYLSSPRRTPKPLSRVTGLNKSKSFHNIGEIMCIYIFLNAVEGEIRSASTLMQLPVIAL</sequence>
<reference evidence="1 2" key="1">
    <citation type="submission" date="2019-03" db="EMBL/GenBank/DDBJ databases">
        <title>An improved genome assembly of the fluke Schistosoma japonicum.</title>
        <authorList>
            <person name="Hu W."/>
            <person name="Luo F."/>
            <person name="Yin M."/>
            <person name="Mo X."/>
            <person name="Sun C."/>
            <person name="Wu Q."/>
            <person name="Zhu B."/>
            <person name="Xiang M."/>
            <person name="Wang J."/>
            <person name="Wang Y."/>
            <person name="Zhang T."/>
            <person name="Xu B."/>
            <person name="Zheng H."/>
            <person name="Feng Z."/>
        </authorList>
    </citation>
    <scope>NUCLEOTIDE SEQUENCE [LARGE SCALE GENOMIC DNA]</scope>
    <source>
        <strain evidence="1">HuSjv2</strain>
        <tissue evidence="1">Worms</tissue>
    </source>
</reference>
<keyword evidence="2" id="KW-1185">Reference proteome</keyword>
<protein>
    <submittedName>
        <fullName evidence="1">Uncharacterized protein</fullName>
    </submittedName>
</protein>
<accession>A0A4Z2DI31</accession>
<gene>
    <name evidence="1" type="ORF">EWB00_000680</name>
</gene>